<dbReference type="GO" id="GO:0005829">
    <property type="term" value="C:cytosol"/>
    <property type="evidence" value="ECO:0007669"/>
    <property type="project" value="TreeGrafter"/>
</dbReference>
<dbReference type="InterPro" id="IPR038765">
    <property type="entry name" value="Papain-like_cys_pep_sf"/>
</dbReference>
<sequence length="226" mass="23982">RSPDGERCQDGHAAICAPLPPRSSAVPPGCQGSGAPGAGGGSRCAPAPVYPVLSAGPSHALPRHGASSDGIPAPQKVLFPAQRLSMTWDRVHRVGAGLSNLGNTCFLNSALQCLTYTAPLTNYLLSREHGRSCAHGSFCMMCTMQNHVIQAFANSGNAIKPLSIIRNLKKISHNLHFGRQEDAHEFLRCTIDAMQKACLNGYTKYVGPAGPLLLFVVPYTHGSELE</sequence>
<reference evidence="14" key="2">
    <citation type="submission" date="2025-09" db="UniProtKB">
        <authorList>
            <consortium name="Ensembl"/>
        </authorList>
    </citation>
    <scope>IDENTIFICATION</scope>
</reference>
<dbReference type="InterPro" id="IPR001394">
    <property type="entry name" value="Peptidase_C19_UCH"/>
</dbReference>
<evidence type="ECO:0000256" key="4">
    <source>
        <dbReference type="ARBA" id="ARBA00022670"/>
    </source>
</evidence>
<dbReference type="OrthoDB" id="420187at2759"/>
<evidence type="ECO:0000256" key="1">
    <source>
        <dbReference type="ARBA" id="ARBA00000707"/>
    </source>
</evidence>
<reference evidence="14" key="1">
    <citation type="submission" date="2025-08" db="UniProtKB">
        <authorList>
            <consortium name="Ensembl"/>
        </authorList>
    </citation>
    <scope>IDENTIFICATION</scope>
</reference>
<evidence type="ECO:0000256" key="8">
    <source>
        <dbReference type="ARBA" id="ARBA00039432"/>
    </source>
</evidence>
<evidence type="ECO:0000256" key="6">
    <source>
        <dbReference type="ARBA" id="ARBA00022801"/>
    </source>
</evidence>
<dbReference type="GO" id="GO:0042981">
    <property type="term" value="P:regulation of apoptotic process"/>
    <property type="evidence" value="ECO:0007669"/>
    <property type="project" value="TreeGrafter"/>
</dbReference>
<dbReference type="GO" id="GO:0006508">
    <property type="term" value="P:proteolysis"/>
    <property type="evidence" value="ECO:0007669"/>
    <property type="project" value="UniProtKB-KW"/>
</dbReference>
<organism evidence="14 15">
    <name type="scientific">Malurus cyaneus samueli</name>
    <dbReference type="NCBI Taxonomy" id="2593467"/>
    <lineage>
        <taxon>Eukaryota</taxon>
        <taxon>Metazoa</taxon>
        <taxon>Chordata</taxon>
        <taxon>Craniata</taxon>
        <taxon>Vertebrata</taxon>
        <taxon>Euteleostomi</taxon>
        <taxon>Archelosauria</taxon>
        <taxon>Archosauria</taxon>
        <taxon>Dinosauria</taxon>
        <taxon>Saurischia</taxon>
        <taxon>Theropoda</taxon>
        <taxon>Coelurosauria</taxon>
        <taxon>Aves</taxon>
        <taxon>Neognathae</taxon>
        <taxon>Neoaves</taxon>
        <taxon>Telluraves</taxon>
        <taxon>Australaves</taxon>
        <taxon>Passeriformes</taxon>
        <taxon>Meliphagoidea</taxon>
        <taxon>Maluridae</taxon>
        <taxon>Malurus</taxon>
    </lineage>
</organism>
<evidence type="ECO:0000256" key="9">
    <source>
        <dbReference type="ARBA" id="ARBA00041300"/>
    </source>
</evidence>
<dbReference type="InterPro" id="IPR028889">
    <property type="entry name" value="USP"/>
</dbReference>
<comment type="similarity">
    <text evidence="2">Belongs to the peptidase C19 family.</text>
</comment>
<evidence type="ECO:0000256" key="10">
    <source>
        <dbReference type="ARBA" id="ARBA00042154"/>
    </source>
</evidence>
<keyword evidence="4" id="KW-0645">Protease</keyword>
<evidence type="ECO:0000256" key="11">
    <source>
        <dbReference type="ARBA" id="ARBA00042420"/>
    </source>
</evidence>
<name>A0A8C5UJE4_9PASS</name>
<dbReference type="InterPro" id="IPR018200">
    <property type="entry name" value="USP_CS"/>
</dbReference>
<dbReference type="AlphaFoldDB" id="A0A8C5UJE4"/>
<evidence type="ECO:0000256" key="5">
    <source>
        <dbReference type="ARBA" id="ARBA00022786"/>
    </source>
</evidence>
<keyword evidence="7" id="KW-0788">Thiol protease</keyword>
<dbReference type="SUPFAM" id="SSF54001">
    <property type="entry name" value="Cysteine proteinases"/>
    <property type="match status" value="1"/>
</dbReference>
<dbReference type="Proteomes" id="UP000694560">
    <property type="component" value="Unplaced"/>
</dbReference>
<dbReference type="GO" id="GO:0004843">
    <property type="term" value="F:cysteine-type deubiquitinase activity"/>
    <property type="evidence" value="ECO:0007669"/>
    <property type="project" value="UniProtKB-EC"/>
</dbReference>
<evidence type="ECO:0000256" key="3">
    <source>
        <dbReference type="ARBA" id="ARBA00012759"/>
    </source>
</evidence>
<dbReference type="EC" id="3.4.19.12" evidence="3"/>
<dbReference type="Gene3D" id="3.90.70.10">
    <property type="entry name" value="Cysteine proteinases"/>
    <property type="match status" value="1"/>
</dbReference>
<dbReference type="PANTHER" id="PTHR24006">
    <property type="entry name" value="UBIQUITIN CARBOXYL-TERMINAL HYDROLASE"/>
    <property type="match status" value="1"/>
</dbReference>
<dbReference type="PANTHER" id="PTHR24006:SF758">
    <property type="entry name" value="UBIQUITIN CARBOXYL-TERMINAL HYDROLASE 36"/>
    <property type="match status" value="1"/>
</dbReference>
<proteinExistence type="inferred from homology"/>
<keyword evidence="6" id="KW-0378">Hydrolase</keyword>
<keyword evidence="15" id="KW-1185">Reference proteome</keyword>
<dbReference type="Ensembl" id="ENSMCST00000020627.1">
    <property type="protein sequence ID" value="ENSMCSP00000020110.1"/>
    <property type="gene ID" value="ENSMCSG00000014123.1"/>
</dbReference>
<keyword evidence="5" id="KW-0833">Ubl conjugation pathway</keyword>
<feature type="domain" description="USP" evidence="13">
    <location>
        <begin position="96"/>
        <end position="226"/>
    </location>
</feature>
<dbReference type="Pfam" id="PF00443">
    <property type="entry name" value="UCH"/>
    <property type="match status" value="1"/>
</dbReference>
<dbReference type="GO" id="GO:0005634">
    <property type="term" value="C:nucleus"/>
    <property type="evidence" value="ECO:0007669"/>
    <property type="project" value="TreeGrafter"/>
</dbReference>
<protein>
    <recommendedName>
        <fullName evidence="8">Ubiquitin carboxyl-terminal hydrolase 36</fullName>
        <ecNumber evidence="3">3.4.19.12</ecNumber>
    </recommendedName>
    <alternativeName>
        <fullName evidence="11">Deubiquitinating enzyme 36</fullName>
    </alternativeName>
    <alternativeName>
        <fullName evidence="10">Protein scrawny</fullName>
    </alternativeName>
    <alternativeName>
        <fullName evidence="9">Ubiquitin thioesterase 36</fullName>
    </alternativeName>
    <alternativeName>
        <fullName evidence="12">Ubiquitin-specific-processing protease 36</fullName>
    </alternativeName>
</protein>
<evidence type="ECO:0000256" key="12">
    <source>
        <dbReference type="ARBA" id="ARBA00043009"/>
    </source>
</evidence>
<evidence type="ECO:0000256" key="2">
    <source>
        <dbReference type="ARBA" id="ARBA00009085"/>
    </source>
</evidence>
<dbReference type="FunFam" id="3.90.70.10:FF:000119">
    <property type="entry name" value="Ubiquitin specific peptidase 36"/>
    <property type="match status" value="1"/>
</dbReference>
<evidence type="ECO:0000256" key="7">
    <source>
        <dbReference type="ARBA" id="ARBA00022807"/>
    </source>
</evidence>
<comment type="catalytic activity">
    <reaction evidence="1">
        <text>Thiol-dependent hydrolysis of ester, thioester, amide, peptide and isopeptide bonds formed by the C-terminal Gly of ubiquitin (a 76-residue protein attached to proteins as an intracellular targeting signal).</text>
        <dbReference type="EC" id="3.4.19.12"/>
    </reaction>
</comment>
<dbReference type="InterPro" id="IPR050164">
    <property type="entry name" value="Peptidase_C19"/>
</dbReference>
<dbReference type="PROSITE" id="PS50235">
    <property type="entry name" value="USP_3"/>
    <property type="match status" value="1"/>
</dbReference>
<evidence type="ECO:0000313" key="14">
    <source>
        <dbReference type="Ensembl" id="ENSMCSP00000020110.1"/>
    </source>
</evidence>
<dbReference type="GO" id="GO:0016579">
    <property type="term" value="P:protein deubiquitination"/>
    <property type="evidence" value="ECO:0007669"/>
    <property type="project" value="InterPro"/>
</dbReference>
<dbReference type="PROSITE" id="PS00972">
    <property type="entry name" value="USP_1"/>
    <property type="match status" value="1"/>
</dbReference>
<evidence type="ECO:0000259" key="13">
    <source>
        <dbReference type="PROSITE" id="PS50235"/>
    </source>
</evidence>
<evidence type="ECO:0000313" key="15">
    <source>
        <dbReference type="Proteomes" id="UP000694560"/>
    </source>
</evidence>
<accession>A0A8C5UJE4</accession>